<comment type="caution">
    <text evidence="8">The sequence shown here is derived from an EMBL/GenBank/DDBJ whole genome shotgun (WGS) entry which is preliminary data.</text>
</comment>
<evidence type="ECO:0000256" key="7">
    <source>
        <dbReference type="SAM" id="Phobius"/>
    </source>
</evidence>
<dbReference type="Pfam" id="PF01943">
    <property type="entry name" value="Polysacc_synt"/>
    <property type="match status" value="1"/>
</dbReference>
<dbReference type="PANTHER" id="PTHR30250:SF11">
    <property type="entry name" value="O-ANTIGEN TRANSPORTER-RELATED"/>
    <property type="match status" value="1"/>
</dbReference>
<feature type="transmembrane region" description="Helical" evidence="7">
    <location>
        <begin position="160"/>
        <end position="182"/>
    </location>
</feature>
<evidence type="ECO:0000313" key="8">
    <source>
        <dbReference type="EMBL" id="MFB9731743.1"/>
    </source>
</evidence>
<keyword evidence="3 7" id="KW-0812">Transmembrane</keyword>
<keyword evidence="5 7" id="KW-0472">Membrane</keyword>
<proteinExistence type="predicted"/>
<evidence type="ECO:0000256" key="5">
    <source>
        <dbReference type="ARBA" id="ARBA00023136"/>
    </source>
</evidence>
<feature type="transmembrane region" description="Helical" evidence="7">
    <location>
        <begin position="464"/>
        <end position="485"/>
    </location>
</feature>
<dbReference type="EMBL" id="JBHMAX010000013">
    <property type="protein sequence ID" value="MFB9731743.1"/>
    <property type="molecule type" value="Genomic_DNA"/>
</dbReference>
<feature type="transmembrane region" description="Helical" evidence="7">
    <location>
        <begin position="296"/>
        <end position="322"/>
    </location>
</feature>
<feature type="transmembrane region" description="Helical" evidence="7">
    <location>
        <begin position="89"/>
        <end position="116"/>
    </location>
</feature>
<keyword evidence="4 7" id="KW-1133">Transmembrane helix</keyword>
<name>A0ABV5V1Y9_9MICO</name>
<evidence type="ECO:0000256" key="1">
    <source>
        <dbReference type="ARBA" id="ARBA00004651"/>
    </source>
</evidence>
<feature type="transmembrane region" description="Helical" evidence="7">
    <location>
        <begin position="432"/>
        <end position="452"/>
    </location>
</feature>
<keyword evidence="9" id="KW-1185">Reference proteome</keyword>
<dbReference type="RefSeq" id="WP_141337670.1">
    <property type="nucleotide sequence ID" value="NZ_JBHMAX010000013.1"/>
</dbReference>
<evidence type="ECO:0000256" key="4">
    <source>
        <dbReference type="ARBA" id="ARBA00022989"/>
    </source>
</evidence>
<feature type="transmembrane region" description="Helical" evidence="7">
    <location>
        <begin position="491"/>
        <end position="511"/>
    </location>
</feature>
<evidence type="ECO:0000256" key="2">
    <source>
        <dbReference type="ARBA" id="ARBA00022475"/>
    </source>
</evidence>
<feature type="transmembrane region" description="Helical" evidence="7">
    <location>
        <begin position="259"/>
        <end position="276"/>
    </location>
</feature>
<feature type="region of interest" description="Disordered" evidence="6">
    <location>
        <begin position="1"/>
        <end position="46"/>
    </location>
</feature>
<feature type="transmembrane region" description="Helical" evidence="7">
    <location>
        <begin position="55"/>
        <end position="77"/>
    </location>
</feature>
<reference evidence="8 9" key="1">
    <citation type="submission" date="2024-09" db="EMBL/GenBank/DDBJ databases">
        <authorList>
            <person name="Sun Q."/>
            <person name="Mori K."/>
        </authorList>
    </citation>
    <scope>NUCLEOTIDE SEQUENCE [LARGE SCALE GENOMIC DNA]</scope>
    <source>
        <strain evidence="8 9">JCM 12763</strain>
    </source>
</reference>
<feature type="transmembrane region" description="Helical" evidence="7">
    <location>
        <begin position="379"/>
        <end position="400"/>
    </location>
</feature>
<accession>A0ABV5V1Y9</accession>
<feature type="transmembrane region" description="Helical" evidence="7">
    <location>
        <begin position="343"/>
        <end position="367"/>
    </location>
</feature>
<feature type="transmembrane region" description="Helical" evidence="7">
    <location>
        <begin position="137"/>
        <end position="154"/>
    </location>
</feature>
<comment type="subcellular location">
    <subcellularLocation>
        <location evidence="1">Cell membrane</location>
        <topology evidence="1">Multi-pass membrane protein</topology>
    </subcellularLocation>
</comment>
<evidence type="ECO:0000256" key="6">
    <source>
        <dbReference type="SAM" id="MobiDB-lite"/>
    </source>
</evidence>
<feature type="transmembrane region" description="Helical" evidence="7">
    <location>
        <begin position="220"/>
        <end position="238"/>
    </location>
</feature>
<dbReference type="InterPro" id="IPR002797">
    <property type="entry name" value="Polysacc_synth"/>
</dbReference>
<gene>
    <name evidence="8" type="ORF">ACFFN0_06790</name>
</gene>
<sequence length="553" mass="57721">MEASIGGAPHDKPAVGRTGDRGETGDPAREDRVTETSSGSPPLDRGQLQHRAIRGALWTGLHTLVSLPIAFAVNILLARVLGVEGYGRLAYLTTVITLAGVIAGMGVTTALIQFGAKDHAAGRVSHVQRYLSGAQGFRLLVSGPLVALAVVALVKVELWLLVVALVFGVGAPALLGNARPALTIENRTDRTAQLTMIGNLLTQTAVVVAVLAIGSADSVWSARVIASGVLLALPLLSISRRYRRAVLRPRGPWTLPRNFWRFAVPTGIAGILGALTSNRIEVVLLDWFADPVAMGVFSLAFGLAGHVYAPAQALVGPLLPAVSGLSEVDRPAVRHAFLRTSRVTSAIGGLLVACALPALAVLVPLIYGVDFTLARDHVMALGVASGVTLVGSPHYAFLMARLGGRRVLWISVVTLVVNIGLGLLLIPLIGVWGATICCVAAMLARTVLVSMGEARALGLSLGDILHNVGGMVVGILVSTLVWLVVRDAELSPVPVAIGAGSAAAVAHLLVVRFARVGMSPEDVHAIVRGLPSWIRRPARGALGLTAHYQRAGR</sequence>
<dbReference type="InterPro" id="IPR050833">
    <property type="entry name" value="Poly_Biosynth_Transport"/>
</dbReference>
<organism evidence="8 9">
    <name type="scientific">Ornithinimicrobium kibberense</name>
    <dbReference type="NCBI Taxonomy" id="282060"/>
    <lineage>
        <taxon>Bacteria</taxon>
        <taxon>Bacillati</taxon>
        <taxon>Actinomycetota</taxon>
        <taxon>Actinomycetes</taxon>
        <taxon>Micrococcales</taxon>
        <taxon>Ornithinimicrobiaceae</taxon>
        <taxon>Ornithinimicrobium</taxon>
    </lineage>
</organism>
<feature type="compositionally biased region" description="Basic and acidic residues" evidence="6">
    <location>
        <begin position="9"/>
        <end position="34"/>
    </location>
</feature>
<keyword evidence="2" id="KW-1003">Cell membrane</keyword>
<protein>
    <submittedName>
        <fullName evidence="8">Lipopolysaccharide biosynthesis protein</fullName>
    </submittedName>
</protein>
<evidence type="ECO:0000313" key="9">
    <source>
        <dbReference type="Proteomes" id="UP001589613"/>
    </source>
</evidence>
<evidence type="ECO:0000256" key="3">
    <source>
        <dbReference type="ARBA" id="ARBA00022692"/>
    </source>
</evidence>
<feature type="transmembrane region" description="Helical" evidence="7">
    <location>
        <begin position="407"/>
        <end position="426"/>
    </location>
</feature>
<dbReference type="Proteomes" id="UP001589613">
    <property type="component" value="Unassembled WGS sequence"/>
</dbReference>
<feature type="transmembrane region" description="Helical" evidence="7">
    <location>
        <begin position="194"/>
        <end position="214"/>
    </location>
</feature>
<dbReference type="PANTHER" id="PTHR30250">
    <property type="entry name" value="PST FAMILY PREDICTED COLANIC ACID TRANSPORTER"/>
    <property type="match status" value="1"/>
</dbReference>